<evidence type="ECO:0000313" key="2">
    <source>
        <dbReference type="EMBL" id="TWX70675.1"/>
    </source>
</evidence>
<dbReference type="SUPFAM" id="SSF54523">
    <property type="entry name" value="Pili subunits"/>
    <property type="match status" value="1"/>
</dbReference>
<accession>A0A5C6QNN7</accession>
<dbReference type="Proteomes" id="UP000321822">
    <property type="component" value="Unassembled WGS sequence"/>
</dbReference>
<feature type="transmembrane region" description="Helical" evidence="1">
    <location>
        <begin position="12"/>
        <end position="36"/>
    </location>
</feature>
<dbReference type="Pfam" id="PF07963">
    <property type="entry name" value="N_methyl"/>
    <property type="match status" value="1"/>
</dbReference>
<name>A0A5C6QNN7_9GAMM</name>
<keyword evidence="3" id="KW-1185">Reference proteome</keyword>
<dbReference type="AlphaFoldDB" id="A0A5C6QNN7"/>
<dbReference type="PROSITE" id="PS00409">
    <property type="entry name" value="PROKAR_NTER_METHYL"/>
    <property type="match status" value="1"/>
</dbReference>
<keyword evidence="1" id="KW-0812">Transmembrane</keyword>
<comment type="caution">
    <text evidence="2">The sequence shown here is derived from an EMBL/GenBank/DDBJ whole genome shotgun (WGS) entry which is preliminary data.</text>
</comment>
<evidence type="ECO:0000313" key="3">
    <source>
        <dbReference type="Proteomes" id="UP000321822"/>
    </source>
</evidence>
<proteinExistence type="predicted"/>
<keyword evidence="1" id="KW-0472">Membrane</keyword>
<sequence>MMKPLMRKNASGFTLIELITVIIILGVLATAISTFIKFGTQIYTETTARDQLVSSARFAIERLNRDIRNALPNSLRLTDSGECLEFTPIIESTIYTEIPVAPESYTNEIRVIRFDEPFDSNSSNWNAIVYPLTPNDVYPASSSNDDKIHGIDSINEVGNEWVITLDESVRFAEDSPTQRIYFINANRSETVRYCLFGETLTRNGTLMAEDIHNLGPPFVPPFEVLAATLQRNAMVQIRFLFEKNNEEVTFNNEIQVLNVP</sequence>
<dbReference type="Gene3D" id="3.30.700.10">
    <property type="entry name" value="Glycoprotein, Type 4 Pilin"/>
    <property type="match status" value="1"/>
</dbReference>
<dbReference type="NCBIfam" id="TIGR02532">
    <property type="entry name" value="IV_pilin_GFxxxE"/>
    <property type="match status" value="1"/>
</dbReference>
<dbReference type="EMBL" id="VOLT01000002">
    <property type="protein sequence ID" value="TWX70675.1"/>
    <property type="molecule type" value="Genomic_DNA"/>
</dbReference>
<evidence type="ECO:0000256" key="1">
    <source>
        <dbReference type="SAM" id="Phobius"/>
    </source>
</evidence>
<keyword evidence="1" id="KW-1133">Transmembrane helix</keyword>
<protein>
    <submittedName>
        <fullName evidence="2">Type II secretion system protein</fullName>
    </submittedName>
</protein>
<organism evidence="2 3">
    <name type="scientific">Colwellia demingiae</name>
    <dbReference type="NCBI Taxonomy" id="89401"/>
    <lineage>
        <taxon>Bacteria</taxon>
        <taxon>Pseudomonadati</taxon>
        <taxon>Pseudomonadota</taxon>
        <taxon>Gammaproteobacteria</taxon>
        <taxon>Alteromonadales</taxon>
        <taxon>Colwelliaceae</taxon>
        <taxon>Colwellia</taxon>
    </lineage>
</organism>
<reference evidence="2 3" key="1">
    <citation type="submission" date="2019-07" db="EMBL/GenBank/DDBJ databases">
        <title>Genomes of sea-ice associated Colwellia species.</title>
        <authorList>
            <person name="Bowman J.P."/>
        </authorList>
    </citation>
    <scope>NUCLEOTIDE SEQUENCE [LARGE SCALE GENOMIC DNA]</scope>
    <source>
        <strain evidence="2 3">ACAM 459</strain>
    </source>
</reference>
<gene>
    <name evidence="2" type="ORF">ESZ36_03150</name>
</gene>
<dbReference type="InterPro" id="IPR012902">
    <property type="entry name" value="N_methyl_site"/>
</dbReference>
<dbReference type="InterPro" id="IPR045584">
    <property type="entry name" value="Pilin-like"/>
</dbReference>
<dbReference type="OrthoDB" id="9788802at2"/>